<evidence type="ECO:0000313" key="3">
    <source>
        <dbReference type="Proteomes" id="UP000249590"/>
    </source>
</evidence>
<dbReference type="InterPro" id="IPR006944">
    <property type="entry name" value="Phage/GTA_portal"/>
</dbReference>
<dbReference type="EMBL" id="QHHQ01000004">
    <property type="protein sequence ID" value="RAH99853.1"/>
    <property type="molecule type" value="Genomic_DNA"/>
</dbReference>
<dbReference type="Pfam" id="PF04860">
    <property type="entry name" value="Phage_portal"/>
    <property type="match status" value="1"/>
</dbReference>
<evidence type="ECO:0000313" key="2">
    <source>
        <dbReference type="EMBL" id="RAH99853.1"/>
    </source>
</evidence>
<dbReference type="NCBIfam" id="TIGR01537">
    <property type="entry name" value="portal_HK97"/>
    <property type="match status" value="1"/>
</dbReference>
<proteinExistence type="predicted"/>
<keyword evidence="3" id="KW-1185">Reference proteome</keyword>
<organism evidence="2 3">
    <name type="scientific">Acuticoccus sediminis</name>
    <dbReference type="NCBI Taxonomy" id="2184697"/>
    <lineage>
        <taxon>Bacteria</taxon>
        <taxon>Pseudomonadati</taxon>
        <taxon>Pseudomonadota</taxon>
        <taxon>Alphaproteobacteria</taxon>
        <taxon>Hyphomicrobiales</taxon>
        <taxon>Amorphaceae</taxon>
        <taxon>Acuticoccus</taxon>
    </lineage>
</organism>
<feature type="region of interest" description="Disordered" evidence="1">
    <location>
        <begin position="380"/>
        <end position="409"/>
    </location>
</feature>
<accession>A0A8B2NRW5</accession>
<sequence>MGSARLMFSTLRRRLGLEARSLAYPSPELFALFGARPTASGVTVTAETALRSPTTLAAVRAISETLGAVPIHLYRRGADGARERETSHPAAALLAGDWAPWAGGVETRTAMMVDALVHGVAYAAVVRIGGRPVELHRLDPRNVVVDLDGTEPRFKVREDGVERIVGWRDILRIGTPGSTIDRPLNLTNLAREAIALDIVMAEHQSRLFSNGARPSGILKTAKSLSPETVARLRESFESSHAGGENSGRTMILEDGFAFEALQFSSTDSQFMELRRFVIQEIARAFKVPGTLVGDLDRATWRNVEELMRQFVQTSLLPWAEVWQSSLERVLLTPDERRTFFIEAIFDDLLRGDLAGRFNAYRQATGGAWLTPNEIRALDNRPPIEGGDELIRQAGQADATAPREDADNAT</sequence>
<feature type="compositionally biased region" description="Basic and acidic residues" evidence="1">
    <location>
        <begin position="400"/>
        <end position="409"/>
    </location>
</feature>
<dbReference type="InterPro" id="IPR006427">
    <property type="entry name" value="Portal_HK97"/>
</dbReference>
<protein>
    <submittedName>
        <fullName evidence="2">Phage portal protein</fullName>
    </submittedName>
</protein>
<reference evidence="2 3" key="1">
    <citation type="submission" date="2018-05" db="EMBL/GenBank/DDBJ databases">
        <title>Acuticoccus sediminis sp. nov., isolated from deep-sea sediment of Indian Ocean.</title>
        <authorList>
            <person name="Liu X."/>
            <person name="Lai Q."/>
            <person name="Du Y."/>
            <person name="Sun F."/>
            <person name="Zhang X."/>
            <person name="Wang S."/>
            <person name="Shao Z."/>
        </authorList>
    </citation>
    <scope>NUCLEOTIDE SEQUENCE [LARGE SCALE GENOMIC DNA]</scope>
    <source>
        <strain evidence="2 3">PTG4-2</strain>
    </source>
</reference>
<dbReference type="AlphaFoldDB" id="A0A8B2NRW5"/>
<dbReference type="Proteomes" id="UP000249590">
    <property type="component" value="Unassembled WGS sequence"/>
</dbReference>
<comment type="caution">
    <text evidence="2">The sequence shown here is derived from an EMBL/GenBank/DDBJ whole genome shotgun (WGS) entry which is preliminary data.</text>
</comment>
<evidence type="ECO:0000256" key="1">
    <source>
        <dbReference type="SAM" id="MobiDB-lite"/>
    </source>
</evidence>
<gene>
    <name evidence="2" type="ORF">DLJ53_19100</name>
</gene>
<name>A0A8B2NRW5_9HYPH</name>